<evidence type="ECO:0008006" key="2">
    <source>
        <dbReference type="Google" id="ProtNLM"/>
    </source>
</evidence>
<protein>
    <recommendedName>
        <fullName evidence="2">Major pilin subunit</fullName>
    </recommendedName>
</protein>
<dbReference type="Pfam" id="PF07963">
    <property type="entry name" value="N_methyl"/>
    <property type="match status" value="1"/>
</dbReference>
<proteinExistence type="predicted"/>
<dbReference type="SUPFAM" id="SSF54523">
    <property type="entry name" value="Pili subunits"/>
    <property type="match status" value="1"/>
</dbReference>
<gene>
    <name evidence="1" type="ORF">SDC9_98901</name>
</gene>
<dbReference type="Gene3D" id="3.30.700.10">
    <property type="entry name" value="Glycoprotein, Type 4 Pilin"/>
    <property type="match status" value="1"/>
</dbReference>
<dbReference type="InterPro" id="IPR045584">
    <property type="entry name" value="Pilin-like"/>
</dbReference>
<comment type="caution">
    <text evidence="1">The sequence shown here is derived from an EMBL/GenBank/DDBJ whole genome shotgun (WGS) entry which is preliminary data.</text>
</comment>
<dbReference type="PANTHER" id="PTHR30093">
    <property type="entry name" value="GENERAL SECRETION PATHWAY PROTEIN G"/>
    <property type="match status" value="1"/>
</dbReference>
<dbReference type="AlphaFoldDB" id="A0A645AG14"/>
<dbReference type="PANTHER" id="PTHR30093:SF2">
    <property type="entry name" value="TYPE II SECRETION SYSTEM PROTEIN H"/>
    <property type="match status" value="1"/>
</dbReference>
<sequence length="251" mass="28080">MKKNNLFTLIELLVVIAIIAILAAMLLPALSAARERAKTARCVSNLKQIGLYQHMYVNDYNGQLAFYFYNKYMIAWSEFLKPYVGFTKNTYSERDPALDVFTCPSLQPFEFVSRSYTYSMPLKAQDYPTEAYQSANSTITLFSGKIGEPARFMTVGEGAWTPAAANVSGLEQYVTAGALADSMEMDITKSGTGKYMFFRHGGYANSIYNDGHVGTVTPQEYAADAETRVQSTQYWVRYFDQNGTAGNVRIN</sequence>
<dbReference type="NCBIfam" id="TIGR02532">
    <property type="entry name" value="IV_pilin_GFxxxE"/>
    <property type="match status" value="1"/>
</dbReference>
<reference evidence="1" key="1">
    <citation type="submission" date="2019-08" db="EMBL/GenBank/DDBJ databases">
        <authorList>
            <person name="Kucharzyk K."/>
            <person name="Murdoch R.W."/>
            <person name="Higgins S."/>
            <person name="Loffler F."/>
        </authorList>
    </citation>
    <scope>NUCLEOTIDE SEQUENCE</scope>
</reference>
<accession>A0A645AG14</accession>
<organism evidence="1">
    <name type="scientific">bioreactor metagenome</name>
    <dbReference type="NCBI Taxonomy" id="1076179"/>
    <lineage>
        <taxon>unclassified sequences</taxon>
        <taxon>metagenomes</taxon>
        <taxon>ecological metagenomes</taxon>
    </lineage>
</organism>
<dbReference type="EMBL" id="VSSQ01013729">
    <property type="protein sequence ID" value="MPM52145.1"/>
    <property type="molecule type" value="Genomic_DNA"/>
</dbReference>
<dbReference type="InterPro" id="IPR012902">
    <property type="entry name" value="N_methyl_site"/>
</dbReference>
<evidence type="ECO:0000313" key="1">
    <source>
        <dbReference type="EMBL" id="MPM52145.1"/>
    </source>
</evidence>
<name>A0A645AG14_9ZZZZ</name>